<feature type="compositionally biased region" description="Acidic residues" evidence="1">
    <location>
        <begin position="44"/>
        <end position="57"/>
    </location>
</feature>
<dbReference type="KEGG" id="stha:NCTC11429_05222"/>
<evidence type="ECO:0000313" key="3">
    <source>
        <dbReference type="Proteomes" id="UP000308196"/>
    </source>
</evidence>
<feature type="compositionally biased region" description="Basic and acidic residues" evidence="1">
    <location>
        <begin position="65"/>
        <end position="92"/>
    </location>
</feature>
<proteinExistence type="predicted"/>
<dbReference type="AlphaFoldDB" id="A0A4U9W8B1"/>
<evidence type="ECO:0000313" key="2">
    <source>
        <dbReference type="EMBL" id="VTR55066.1"/>
    </source>
</evidence>
<dbReference type="RefSeq" id="WP_028068660.1">
    <property type="nucleotide sequence ID" value="NZ_LR590484.1"/>
</dbReference>
<protein>
    <submittedName>
        <fullName evidence="2">Uncharacterized protein</fullName>
    </submittedName>
</protein>
<dbReference type="Proteomes" id="UP000308196">
    <property type="component" value="Chromosome"/>
</dbReference>
<dbReference type="GeneID" id="78465763"/>
<dbReference type="EMBL" id="LR590484">
    <property type="protein sequence ID" value="VTR55066.1"/>
    <property type="molecule type" value="Genomic_DNA"/>
</dbReference>
<sequence>MKTFENETAGHLGMLILVIAAIPNPDPREPSPDLTEPSEGYSSDNEDELITTEEDSEAPNTDLSGIKDDRTHDAEKAQAEQAEKDDTEKPDLSGEINV</sequence>
<feature type="region of interest" description="Disordered" evidence="1">
    <location>
        <begin position="23"/>
        <end position="98"/>
    </location>
</feature>
<name>A0A4U9W8B1_9SPHI</name>
<organism evidence="2 3">
    <name type="scientific">Sphingobacterium thalpophilum</name>
    <dbReference type="NCBI Taxonomy" id="259"/>
    <lineage>
        <taxon>Bacteria</taxon>
        <taxon>Pseudomonadati</taxon>
        <taxon>Bacteroidota</taxon>
        <taxon>Sphingobacteriia</taxon>
        <taxon>Sphingobacteriales</taxon>
        <taxon>Sphingobacteriaceae</taxon>
        <taxon>Sphingobacterium</taxon>
    </lineage>
</organism>
<accession>A0A4U9W8B1</accession>
<evidence type="ECO:0000256" key="1">
    <source>
        <dbReference type="SAM" id="MobiDB-lite"/>
    </source>
</evidence>
<reference evidence="2 3" key="1">
    <citation type="submission" date="2019-05" db="EMBL/GenBank/DDBJ databases">
        <authorList>
            <consortium name="Pathogen Informatics"/>
        </authorList>
    </citation>
    <scope>NUCLEOTIDE SEQUENCE [LARGE SCALE GENOMIC DNA]</scope>
    <source>
        <strain evidence="2 3">NCTC11429</strain>
    </source>
</reference>
<gene>
    <name evidence="2" type="ORF">NCTC11429_05222</name>
</gene>